<organism evidence="1 2">
    <name type="scientific">Actinomadura meridiana</name>
    <dbReference type="NCBI Taxonomy" id="559626"/>
    <lineage>
        <taxon>Bacteria</taxon>
        <taxon>Bacillati</taxon>
        <taxon>Actinomycetota</taxon>
        <taxon>Actinomycetes</taxon>
        <taxon>Streptosporangiales</taxon>
        <taxon>Thermomonosporaceae</taxon>
        <taxon>Actinomadura</taxon>
    </lineage>
</organism>
<sequence>MKILPRTLLTLAVTLLAIIAMLGAIQKANADGPPTPTSSITSQS</sequence>
<dbReference type="Proteomes" id="UP001501710">
    <property type="component" value="Unassembled WGS sequence"/>
</dbReference>
<evidence type="ECO:0000313" key="1">
    <source>
        <dbReference type="EMBL" id="GAA4239169.1"/>
    </source>
</evidence>
<gene>
    <name evidence="1" type="ORF">GCM10022254_58150</name>
</gene>
<accession>A0ABP8CHJ8</accession>
<proteinExistence type="predicted"/>
<name>A0ABP8CHJ8_9ACTN</name>
<dbReference type="RefSeq" id="WP_344902942.1">
    <property type="nucleotide sequence ID" value="NZ_BAABAS010000020.1"/>
</dbReference>
<comment type="caution">
    <text evidence="1">The sequence shown here is derived from an EMBL/GenBank/DDBJ whole genome shotgun (WGS) entry which is preliminary data.</text>
</comment>
<evidence type="ECO:0000313" key="2">
    <source>
        <dbReference type="Proteomes" id="UP001501710"/>
    </source>
</evidence>
<dbReference type="EMBL" id="BAABAS010000020">
    <property type="protein sequence ID" value="GAA4239169.1"/>
    <property type="molecule type" value="Genomic_DNA"/>
</dbReference>
<keyword evidence="2" id="KW-1185">Reference proteome</keyword>
<protein>
    <submittedName>
        <fullName evidence="1">Uncharacterized protein</fullName>
    </submittedName>
</protein>
<reference evidence="2" key="1">
    <citation type="journal article" date="2019" name="Int. J. Syst. Evol. Microbiol.">
        <title>The Global Catalogue of Microorganisms (GCM) 10K type strain sequencing project: providing services to taxonomists for standard genome sequencing and annotation.</title>
        <authorList>
            <consortium name="The Broad Institute Genomics Platform"/>
            <consortium name="The Broad Institute Genome Sequencing Center for Infectious Disease"/>
            <person name="Wu L."/>
            <person name="Ma J."/>
        </authorList>
    </citation>
    <scope>NUCLEOTIDE SEQUENCE [LARGE SCALE GENOMIC DNA]</scope>
    <source>
        <strain evidence="2">JCM 17440</strain>
    </source>
</reference>